<reference evidence="1" key="1">
    <citation type="submission" date="2018-05" db="EMBL/GenBank/DDBJ databases">
        <authorList>
            <person name="Lanie J.A."/>
            <person name="Ng W.-L."/>
            <person name="Kazmierczak K.M."/>
            <person name="Andrzejewski T.M."/>
            <person name="Davidsen T.M."/>
            <person name="Wayne K.J."/>
            <person name="Tettelin H."/>
            <person name="Glass J.I."/>
            <person name="Rusch D."/>
            <person name="Podicherti R."/>
            <person name="Tsui H.-C.T."/>
            <person name="Winkler M.E."/>
        </authorList>
    </citation>
    <scope>NUCLEOTIDE SEQUENCE</scope>
</reference>
<proteinExistence type="predicted"/>
<evidence type="ECO:0000313" key="1">
    <source>
        <dbReference type="EMBL" id="SUZ72438.1"/>
    </source>
</evidence>
<sequence length="108" mass="11896">MANPVKVPIDMNTAVLRQQARTAVIEGRNAGLGMDEPVTMKDGSVGVTMRFKGRTRSLRFTEELSNSGAIDIWVTQPFQGAISWRLGMMRAASELGAHIDNLKQVTHR</sequence>
<dbReference type="AlphaFoldDB" id="A0A381Q0K0"/>
<dbReference type="EMBL" id="UINC01001150">
    <property type="protein sequence ID" value="SUZ72438.1"/>
    <property type="molecule type" value="Genomic_DNA"/>
</dbReference>
<organism evidence="1">
    <name type="scientific">marine metagenome</name>
    <dbReference type="NCBI Taxonomy" id="408172"/>
    <lineage>
        <taxon>unclassified sequences</taxon>
        <taxon>metagenomes</taxon>
        <taxon>ecological metagenomes</taxon>
    </lineage>
</organism>
<protein>
    <submittedName>
        <fullName evidence="1">Uncharacterized protein</fullName>
    </submittedName>
</protein>
<gene>
    <name evidence="1" type="ORF">METZ01_LOCUS25292</name>
</gene>
<name>A0A381Q0K0_9ZZZZ</name>
<accession>A0A381Q0K0</accession>